<evidence type="ECO:0000313" key="6">
    <source>
        <dbReference type="Proteomes" id="UP000766486"/>
    </source>
</evidence>
<reference evidence="5 6" key="1">
    <citation type="submission" date="2019-06" db="EMBL/GenBank/DDBJ databases">
        <authorList>
            <person name="Broberg M."/>
        </authorList>
    </citation>
    <scope>NUCLEOTIDE SEQUENCE [LARGE SCALE GENOMIC DNA]</scope>
</reference>
<dbReference type="InterPro" id="IPR051923">
    <property type="entry name" value="Glycosyl_Hydrolase_39"/>
</dbReference>
<dbReference type="InterPro" id="IPR000514">
    <property type="entry name" value="Glyco_hydro_39"/>
</dbReference>
<dbReference type="Gene3D" id="3.20.20.80">
    <property type="entry name" value="Glycosidases"/>
    <property type="match status" value="1"/>
</dbReference>
<evidence type="ECO:0000256" key="2">
    <source>
        <dbReference type="ARBA" id="ARBA00022801"/>
    </source>
</evidence>
<evidence type="ECO:0000256" key="1">
    <source>
        <dbReference type="ARBA" id="ARBA00008875"/>
    </source>
</evidence>
<comment type="similarity">
    <text evidence="1">Belongs to the glycosyl hydrolase 39 family.</text>
</comment>
<keyword evidence="3" id="KW-0326">Glycosidase</keyword>
<keyword evidence="6" id="KW-1185">Reference proteome</keyword>
<dbReference type="InterPro" id="IPR049165">
    <property type="entry name" value="GH39_as"/>
</dbReference>
<keyword evidence="2" id="KW-0378">Hydrolase</keyword>
<dbReference type="InterPro" id="IPR049166">
    <property type="entry name" value="GH39_cat"/>
</dbReference>
<dbReference type="InterPro" id="IPR017853">
    <property type="entry name" value="GH"/>
</dbReference>
<accession>A0ABY6TZG4</accession>
<feature type="non-terminal residue" evidence="5">
    <location>
        <position position="1"/>
    </location>
</feature>
<organism evidence="5 6">
    <name type="scientific">Bionectria ochroleuca</name>
    <name type="common">Gliocladium roseum</name>
    <dbReference type="NCBI Taxonomy" id="29856"/>
    <lineage>
        <taxon>Eukaryota</taxon>
        <taxon>Fungi</taxon>
        <taxon>Dikarya</taxon>
        <taxon>Ascomycota</taxon>
        <taxon>Pezizomycotina</taxon>
        <taxon>Sordariomycetes</taxon>
        <taxon>Hypocreomycetidae</taxon>
        <taxon>Hypocreales</taxon>
        <taxon>Bionectriaceae</taxon>
        <taxon>Clonostachys</taxon>
    </lineage>
</organism>
<evidence type="ECO:0000256" key="3">
    <source>
        <dbReference type="ARBA" id="ARBA00023295"/>
    </source>
</evidence>
<proteinExistence type="inferred from homology"/>
<protein>
    <recommendedName>
        <fullName evidence="4">Glycosyl hydrolases family 39 N-terminal catalytic domain-containing protein</fullName>
    </recommendedName>
</protein>
<sequence>GPSIGPLRPFWSLVTGAGRAAEGLRADWQAHLKYTSKNCGFKYVRFHGIFHDDMFVYNEVDGQVVFHFQYIDAVFDAMLDMGVRPFVEFAFCPRPLATKHDTTFWWKGHGSPPSDYSKWGDLIRATMQHWKDRYGIEELSGWYFEVWNEPNLGGGFWSGTRSQYYELYKITVEIVKEFGTSLRVGGPSTSNFVPDSRFDGEIEDLEVQKKLADIDDIDSLEWKPVWVEHFLQWCHSRNVPVDFVSCHPYPTDWALDSSGGQSKRVRQIDATPQDIGLLRRIVDASPFPDAEIHLTEWNSSPSSRDHNHDYVPAAIYVTRTMLASINQVTSLTYWTFTDIFEEEGAGLTPFHGGFGIVNSQGMPKPTFHAFRMLSWLGDEILAQHTDHGIITRNSRTGFLSAILFHYPPEMFTSPPPAYKSRKVAIETVATGIPTRKRIQIGNLKPGAAFIVEELSPGSSGDVVSAWEKIGAPSHITRELTEELRSFASSLASDILVAGDDGSVAIDKSLAAWTLIGLKQVR</sequence>
<gene>
    <name evidence="5" type="ORF">CLO192961_LOCUS110516</name>
</gene>
<dbReference type="Proteomes" id="UP000766486">
    <property type="component" value="Unassembled WGS sequence"/>
</dbReference>
<dbReference type="PANTHER" id="PTHR12631">
    <property type="entry name" value="ALPHA-L-IDURONIDASE"/>
    <property type="match status" value="1"/>
</dbReference>
<dbReference type="PROSITE" id="PS01027">
    <property type="entry name" value="GLYCOSYL_HYDROL_F39"/>
    <property type="match status" value="1"/>
</dbReference>
<dbReference type="PANTHER" id="PTHR12631:SF10">
    <property type="entry name" value="BETA-XYLOSIDASE-LIKE PROTEIN-RELATED"/>
    <property type="match status" value="1"/>
</dbReference>
<dbReference type="SUPFAM" id="SSF51445">
    <property type="entry name" value="(Trans)glycosidases"/>
    <property type="match status" value="1"/>
</dbReference>
<dbReference type="SUPFAM" id="SSF51011">
    <property type="entry name" value="Glycosyl hydrolase domain"/>
    <property type="match status" value="1"/>
</dbReference>
<name>A0ABY6TZG4_BIOOC</name>
<dbReference type="EMBL" id="CABFNS010000701">
    <property type="protein sequence ID" value="VUC23274.1"/>
    <property type="molecule type" value="Genomic_DNA"/>
</dbReference>
<comment type="caution">
    <text evidence="5">The sequence shown here is derived from an EMBL/GenBank/DDBJ whole genome shotgun (WGS) entry which is preliminary data.</text>
</comment>
<evidence type="ECO:0000313" key="5">
    <source>
        <dbReference type="EMBL" id="VUC23274.1"/>
    </source>
</evidence>
<dbReference type="PRINTS" id="PR00745">
    <property type="entry name" value="GLHYDRLASE39"/>
</dbReference>
<evidence type="ECO:0000259" key="4">
    <source>
        <dbReference type="Pfam" id="PF01229"/>
    </source>
</evidence>
<dbReference type="Gene3D" id="2.60.40.1500">
    <property type="entry name" value="Glycosyl hydrolase domain, family 39"/>
    <property type="match status" value="1"/>
</dbReference>
<feature type="domain" description="Glycosyl hydrolases family 39 N-terminal catalytic" evidence="4">
    <location>
        <begin position="5"/>
        <end position="395"/>
    </location>
</feature>
<dbReference type="Pfam" id="PF01229">
    <property type="entry name" value="Glyco_hydro_39"/>
    <property type="match status" value="1"/>
</dbReference>